<reference evidence="4" key="1">
    <citation type="submission" date="2023-07" db="EMBL/GenBank/DDBJ databases">
        <title>A draft genome of Kazachstania heterogenica Y-27499.</title>
        <authorList>
            <person name="Donic C."/>
            <person name="Kralova J.S."/>
            <person name="Fidel L."/>
            <person name="Ben-Dor S."/>
            <person name="Jung S."/>
        </authorList>
    </citation>
    <scope>NUCLEOTIDE SEQUENCE [LARGE SCALE GENOMIC DNA]</scope>
    <source>
        <strain evidence="4">Y27499</strain>
    </source>
</reference>
<evidence type="ECO:0000256" key="1">
    <source>
        <dbReference type="RuleBase" id="RU004560"/>
    </source>
</evidence>
<dbReference type="SUPFAM" id="SSF52540">
    <property type="entry name" value="P-loop containing nucleoside triphosphate hydrolases"/>
    <property type="match status" value="1"/>
</dbReference>
<proteinExistence type="inferred from homology"/>
<evidence type="ECO:0000313" key="3">
    <source>
        <dbReference type="EMBL" id="KAK5778582.1"/>
    </source>
</evidence>
<dbReference type="Gene3D" id="3.40.50.300">
    <property type="entry name" value="P-loop containing nucleotide triphosphate hydrolases"/>
    <property type="match status" value="1"/>
</dbReference>
<organism evidence="3 4">
    <name type="scientific">Arxiozyma heterogenica</name>
    <dbReference type="NCBI Taxonomy" id="278026"/>
    <lineage>
        <taxon>Eukaryota</taxon>
        <taxon>Fungi</taxon>
        <taxon>Dikarya</taxon>
        <taxon>Ascomycota</taxon>
        <taxon>Saccharomycotina</taxon>
        <taxon>Saccharomycetes</taxon>
        <taxon>Saccharomycetales</taxon>
        <taxon>Saccharomycetaceae</taxon>
        <taxon>Arxiozyma</taxon>
    </lineage>
</organism>
<dbReference type="InterPro" id="IPR027417">
    <property type="entry name" value="P-loop_NTPase"/>
</dbReference>
<dbReference type="EMBL" id="JAWIZZ010000053">
    <property type="protein sequence ID" value="KAK5778582.1"/>
    <property type="molecule type" value="Genomic_DNA"/>
</dbReference>
<dbReference type="Proteomes" id="UP001306508">
    <property type="component" value="Unassembled WGS sequence"/>
</dbReference>
<evidence type="ECO:0000259" key="2">
    <source>
        <dbReference type="PROSITE" id="PS51719"/>
    </source>
</evidence>
<sequence>MTFNINHILNNSIKINNKIQSTIFQPIQILLFQGNGSNLQHIQYFHDITLLSSSFNLSLSDTGLYSSTLSSNSRRNSLFSNDSSIHTLHHDSLDGVSLKDSDILSSSPSYKFSMNQLRNSNKVKDKALLFERLIQQESNDHHHHHHSSGYPLFSSTSSSSSSSSSFYDSIVYKNKSYSTSDDIMSPSIKNISKHYLEQIEKDKYLPVSSSLFPSLYNTNNPNKLPSRKITYSNMTIHSSHLKLKNLSKDSIDFNLLLLGPSGIGKKTFLSNLTNKTSIFNNNILNQALASNLIKNNNEHTFQYYNLQIENMINNHDCNLLINLNAFVLDTSNKMNNSKTGQIIKQFIESKFDDILNNEIKIQRKTTYNDINDNRIHLCIYFFDSKNYGISEIDLNILSYIIKSVNILYVIGKADKILNNSDHNKERLLLHLQQKINFQLHSFNLYSFTFDKITINDIFISTKEQNKEVNTSMKCEEYPPNILIDNIQPFPIICGNIKEMIPTSNNKFFWKRSYLFKNKEVYIEDFETSSFIILKSIILGSHLQIFKDITNNRIYESYRSQILLQRAEIQLRLNKNHSNQDFDTIISTNTINSNSNYTPSLYSLKEKNKIIKAYEETFNNVNKIIKDNISFNE</sequence>
<comment type="caution">
    <text evidence="3">The sequence shown here is derived from an EMBL/GenBank/DDBJ whole genome shotgun (WGS) entry which is preliminary data.</text>
</comment>
<dbReference type="GO" id="GO:0005525">
    <property type="term" value="F:GTP binding"/>
    <property type="evidence" value="ECO:0007669"/>
    <property type="project" value="UniProtKB-KW"/>
</dbReference>
<name>A0AAN7WNB1_9SACH</name>
<dbReference type="PROSITE" id="PS51719">
    <property type="entry name" value="G_SEPTIN"/>
    <property type="match status" value="1"/>
</dbReference>
<feature type="domain" description="Septin-type G" evidence="2">
    <location>
        <begin position="249"/>
        <end position="564"/>
    </location>
</feature>
<dbReference type="PANTHER" id="PTHR18884">
    <property type="entry name" value="SEPTIN"/>
    <property type="match status" value="1"/>
</dbReference>
<protein>
    <recommendedName>
        <fullName evidence="2">Septin-type G domain-containing protein</fullName>
    </recommendedName>
</protein>
<gene>
    <name evidence="3" type="ORF">RI543_004250</name>
</gene>
<comment type="similarity">
    <text evidence="1">Belongs to the TRAFAC class TrmE-Era-EngA-EngB-Septin-like GTPase superfamily. Septin GTPase family.</text>
</comment>
<keyword evidence="1" id="KW-0547">Nucleotide-binding</keyword>
<keyword evidence="1" id="KW-0342">GTP-binding</keyword>
<accession>A0AAN7WNB1</accession>
<dbReference type="AlphaFoldDB" id="A0AAN7WNB1"/>
<dbReference type="InterPro" id="IPR030379">
    <property type="entry name" value="G_SEPTIN_dom"/>
</dbReference>
<dbReference type="Pfam" id="PF00735">
    <property type="entry name" value="Septin"/>
    <property type="match status" value="1"/>
</dbReference>
<keyword evidence="4" id="KW-1185">Reference proteome</keyword>
<evidence type="ECO:0000313" key="4">
    <source>
        <dbReference type="Proteomes" id="UP001306508"/>
    </source>
</evidence>